<dbReference type="CDD" id="cd14852">
    <property type="entry name" value="LD-carboxypeptidase"/>
    <property type="match status" value="1"/>
</dbReference>
<organism evidence="2 3">
    <name type="scientific">Herminiimonas fonticola</name>
    <dbReference type="NCBI Taxonomy" id="303380"/>
    <lineage>
        <taxon>Bacteria</taxon>
        <taxon>Pseudomonadati</taxon>
        <taxon>Pseudomonadota</taxon>
        <taxon>Betaproteobacteria</taxon>
        <taxon>Burkholderiales</taxon>
        <taxon>Oxalobacteraceae</taxon>
        <taxon>Herminiimonas</taxon>
    </lineage>
</organism>
<dbReference type="InterPro" id="IPR058193">
    <property type="entry name" value="VanY/YodJ_core_dom"/>
</dbReference>
<dbReference type="OrthoDB" id="9792074at2"/>
<proteinExistence type="predicted"/>
<dbReference type="Pfam" id="PF02557">
    <property type="entry name" value="VanY"/>
    <property type="match status" value="1"/>
</dbReference>
<protein>
    <submittedName>
        <fullName evidence="2">D-Ala-D-Ala carboxypeptidase</fullName>
    </submittedName>
</protein>
<dbReference type="RefSeq" id="WP_112992589.1">
    <property type="nucleotide sequence ID" value="NZ_PTLZ01000003.1"/>
</dbReference>
<evidence type="ECO:0000259" key="1">
    <source>
        <dbReference type="Pfam" id="PF02557"/>
    </source>
</evidence>
<dbReference type="InterPro" id="IPR003709">
    <property type="entry name" value="VanY-like_core_dom"/>
</dbReference>
<name>A0A4R6G1W5_9BURK</name>
<keyword evidence="2" id="KW-0121">Carboxypeptidase</keyword>
<keyword evidence="3" id="KW-1185">Reference proteome</keyword>
<comment type="caution">
    <text evidence="2">The sequence shown here is derived from an EMBL/GenBank/DDBJ whole genome shotgun (WGS) entry which is preliminary data.</text>
</comment>
<evidence type="ECO:0000313" key="2">
    <source>
        <dbReference type="EMBL" id="TDN88247.1"/>
    </source>
</evidence>
<dbReference type="EMBL" id="SNWF01000007">
    <property type="protein sequence ID" value="TDN88247.1"/>
    <property type="molecule type" value="Genomic_DNA"/>
</dbReference>
<dbReference type="InterPro" id="IPR052179">
    <property type="entry name" value="DD-CPase-like"/>
</dbReference>
<dbReference type="PANTHER" id="PTHR34385:SF1">
    <property type="entry name" value="PEPTIDOGLYCAN L-ALANYL-D-GLUTAMATE ENDOPEPTIDASE CWLK"/>
    <property type="match status" value="1"/>
</dbReference>
<dbReference type="PANTHER" id="PTHR34385">
    <property type="entry name" value="D-ALANYL-D-ALANINE CARBOXYPEPTIDASE"/>
    <property type="match status" value="1"/>
</dbReference>
<dbReference type="Proteomes" id="UP000294737">
    <property type="component" value="Unassembled WGS sequence"/>
</dbReference>
<dbReference type="AlphaFoldDB" id="A0A4R6G1W5"/>
<dbReference type="Gene3D" id="3.30.1380.10">
    <property type="match status" value="1"/>
</dbReference>
<keyword evidence="2" id="KW-0645">Protease</keyword>
<dbReference type="GO" id="GO:0006508">
    <property type="term" value="P:proteolysis"/>
    <property type="evidence" value="ECO:0007669"/>
    <property type="project" value="InterPro"/>
</dbReference>
<dbReference type="InterPro" id="IPR009045">
    <property type="entry name" value="Zn_M74/Hedgehog-like"/>
</dbReference>
<dbReference type="GO" id="GO:0004180">
    <property type="term" value="F:carboxypeptidase activity"/>
    <property type="evidence" value="ECO:0007669"/>
    <property type="project" value="UniProtKB-KW"/>
</dbReference>
<reference evidence="2 3" key="1">
    <citation type="submission" date="2019-03" db="EMBL/GenBank/DDBJ databases">
        <title>Genomic Encyclopedia of Type Strains, Phase IV (KMG-IV): sequencing the most valuable type-strain genomes for metagenomic binning, comparative biology and taxonomic classification.</title>
        <authorList>
            <person name="Goeker M."/>
        </authorList>
    </citation>
    <scope>NUCLEOTIDE SEQUENCE [LARGE SCALE GENOMIC DNA]</scope>
    <source>
        <strain evidence="2 3">DSM 18555</strain>
    </source>
</reference>
<gene>
    <name evidence="2" type="ORF">EV677_2734</name>
</gene>
<evidence type="ECO:0000313" key="3">
    <source>
        <dbReference type="Proteomes" id="UP000294737"/>
    </source>
</evidence>
<sequence>MKNKIRNHEYENRINRELAKLGIALELIAQKKLPFYMEAQQLAIGETDADGREYMMTPATAAAWAEMKAAALQDNVILEVVSAFRSIDRQIEIIQNKLDRNMPIEKILTLSAPPGYSEHHTGCAIDINTPGCVATEEEFENTAAYRWLHEHAGRFGFVLSYPRDNTLGFIYEPWHWCFQAAASIESSIQTNINFQS</sequence>
<dbReference type="SUPFAM" id="SSF55166">
    <property type="entry name" value="Hedgehog/DD-peptidase"/>
    <property type="match status" value="1"/>
</dbReference>
<accession>A0A4R6G1W5</accession>
<feature type="domain" description="D-alanyl-D-alanine carboxypeptidase-like core" evidence="1">
    <location>
        <begin position="56"/>
        <end position="179"/>
    </location>
</feature>
<keyword evidence="2" id="KW-0378">Hydrolase</keyword>